<dbReference type="AlphaFoldDB" id="A0A853IBT9"/>
<organism evidence="1 2">
    <name type="scientific">Spartinivicinus marinus</name>
    <dbReference type="NCBI Taxonomy" id="2994442"/>
    <lineage>
        <taxon>Bacteria</taxon>
        <taxon>Pseudomonadati</taxon>
        <taxon>Pseudomonadota</taxon>
        <taxon>Gammaproteobacteria</taxon>
        <taxon>Oceanospirillales</taxon>
        <taxon>Zooshikellaceae</taxon>
        <taxon>Spartinivicinus</taxon>
    </lineage>
</organism>
<evidence type="ECO:0008006" key="3">
    <source>
        <dbReference type="Google" id="ProtNLM"/>
    </source>
</evidence>
<accession>A0A853IBT9</accession>
<dbReference type="Gene3D" id="3.20.20.370">
    <property type="entry name" value="Glycoside hydrolase/deacetylase"/>
    <property type="match status" value="1"/>
</dbReference>
<dbReference type="CDD" id="cd10928">
    <property type="entry name" value="CE4_u4"/>
    <property type="match status" value="1"/>
</dbReference>
<reference evidence="1 2" key="1">
    <citation type="submission" date="2020-07" db="EMBL/GenBank/DDBJ databases">
        <title>Endozoicomonas sp. nov., isolated from sediment.</title>
        <authorList>
            <person name="Gu T."/>
        </authorList>
    </citation>
    <scope>NUCLEOTIDE SEQUENCE [LARGE SCALE GENOMIC DNA]</scope>
    <source>
        <strain evidence="1 2">SM1973</strain>
    </source>
</reference>
<dbReference type="InterPro" id="IPR049591">
    <property type="entry name" value="CE4_u4-like"/>
</dbReference>
<protein>
    <recommendedName>
        <fullName evidence="3">Polysaccharide deacetylase</fullName>
    </recommendedName>
</protein>
<dbReference type="Proteomes" id="UP000569732">
    <property type="component" value="Unassembled WGS sequence"/>
</dbReference>
<evidence type="ECO:0000313" key="2">
    <source>
        <dbReference type="Proteomes" id="UP000569732"/>
    </source>
</evidence>
<dbReference type="RefSeq" id="WP_180569555.1">
    <property type="nucleotide sequence ID" value="NZ_JACCKB010000026.1"/>
</dbReference>
<dbReference type="SUPFAM" id="SSF88713">
    <property type="entry name" value="Glycoside hydrolase/deacetylase"/>
    <property type="match status" value="1"/>
</dbReference>
<keyword evidence="2" id="KW-1185">Reference proteome</keyword>
<dbReference type="EMBL" id="JACCKB010000026">
    <property type="protein sequence ID" value="NYZ67534.1"/>
    <property type="molecule type" value="Genomic_DNA"/>
</dbReference>
<dbReference type="GO" id="GO:0005975">
    <property type="term" value="P:carbohydrate metabolic process"/>
    <property type="evidence" value="ECO:0007669"/>
    <property type="project" value="InterPro"/>
</dbReference>
<proteinExistence type="predicted"/>
<dbReference type="InterPro" id="IPR011330">
    <property type="entry name" value="Glyco_hydro/deAcase_b/a-brl"/>
</dbReference>
<evidence type="ECO:0000313" key="1">
    <source>
        <dbReference type="EMBL" id="NYZ67534.1"/>
    </source>
</evidence>
<sequence>MSWQHLATEIETWAAEQKTIALWWRDDDAHTSSAALTQLINLTHNYQIPLCLAVIPNQLEISLIELVEQHPLVWISQHGYSHQNHAPASQRKCELGADRLFEVIASELLTGQNILKQAFAKQFFPVLVPPWNRLAHSLVNELANMHYMGLSTLGPRQSRKDLVIQNVHVDIINWKQRQFAGEKHCLMQLIQHLQARRLNQIDSQEATGLMTHHLDHDADCWQFCQQLCEFLKPYSHVQWQQPNRLFSKASVISLV</sequence>
<comment type="caution">
    <text evidence="1">The sequence shown here is derived from an EMBL/GenBank/DDBJ whole genome shotgun (WGS) entry which is preliminary data.</text>
</comment>
<name>A0A853IBT9_9GAMM</name>
<gene>
    <name evidence="1" type="ORF">H0A36_16065</name>
</gene>